<dbReference type="InterPro" id="IPR021212">
    <property type="entry name" value="DUF2760"/>
</dbReference>
<name>A0A7V9ACG3_9BACT</name>
<keyword evidence="3" id="KW-1185">Reference proteome</keyword>
<protein>
    <submittedName>
        <fullName evidence="2">DUF2760 domain-containing protein</fullName>
    </submittedName>
</protein>
<dbReference type="RefSeq" id="WP_194538902.1">
    <property type="nucleotide sequence ID" value="NZ_JACEFB010000010.1"/>
</dbReference>
<dbReference type="Proteomes" id="UP000542342">
    <property type="component" value="Unassembled WGS sequence"/>
</dbReference>
<organism evidence="2 3">
    <name type="scientific">Thermogemmata fonticola</name>
    <dbReference type="NCBI Taxonomy" id="2755323"/>
    <lineage>
        <taxon>Bacteria</taxon>
        <taxon>Pseudomonadati</taxon>
        <taxon>Planctomycetota</taxon>
        <taxon>Planctomycetia</taxon>
        <taxon>Gemmatales</taxon>
        <taxon>Gemmataceae</taxon>
        <taxon>Thermogemmata</taxon>
    </lineage>
</organism>
<proteinExistence type="predicted"/>
<comment type="caution">
    <text evidence="2">The sequence shown here is derived from an EMBL/GenBank/DDBJ whole genome shotgun (WGS) entry which is preliminary data.</text>
</comment>
<evidence type="ECO:0000313" key="3">
    <source>
        <dbReference type="Proteomes" id="UP000542342"/>
    </source>
</evidence>
<evidence type="ECO:0000259" key="1">
    <source>
        <dbReference type="Pfam" id="PF10816"/>
    </source>
</evidence>
<dbReference type="AlphaFoldDB" id="A0A7V9ACG3"/>
<accession>A0A7V9ACG3</accession>
<evidence type="ECO:0000313" key="2">
    <source>
        <dbReference type="EMBL" id="MBA2227118.1"/>
    </source>
</evidence>
<sequence length="196" mass="21081">MEIFAGLIVGLVLGAFLAVVMFSLRAGGPARLLEALQLAARMHRDPALAERIHRALESPEPVSPSGVSPIALRMLALLQENARLVDFLLEDISAATDAQIGQAVREIHRQAQQVLKEHVVLEPILSAQEGETVTVEAGYDPSAIRVIGHVAGAPPYRGQVEHPGWRAREVKLPDVPQGADPRVVQPAVVHIPEPKA</sequence>
<reference evidence="2 3" key="1">
    <citation type="submission" date="2020-07" db="EMBL/GenBank/DDBJ databases">
        <title>Thermogemmata thermophila gen. nov., sp. nov., a novel moderate thermophilic planctomycete from a Kamchatka hot spring.</title>
        <authorList>
            <person name="Elcheninov A.G."/>
            <person name="Podosokorskaya O.A."/>
            <person name="Kovaleva O.L."/>
            <person name="Novikov A."/>
            <person name="Bonch-Osmolovskaya E.A."/>
            <person name="Toshchakov S.V."/>
            <person name="Kublanov I.V."/>
        </authorList>
    </citation>
    <scope>NUCLEOTIDE SEQUENCE [LARGE SCALE GENOMIC DNA]</scope>
    <source>
        <strain evidence="2 3">2918</strain>
    </source>
</reference>
<feature type="domain" description="DUF2760" evidence="1">
    <location>
        <begin position="71"/>
        <end position="189"/>
    </location>
</feature>
<gene>
    <name evidence="2" type="ORF">H0921_13225</name>
</gene>
<dbReference type="Pfam" id="PF10816">
    <property type="entry name" value="DUF2760"/>
    <property type="match status" value="1"/>
</dbReference>
<dbReference type="EMBL" id="JACEFB010000010">
    <property type="protein sequence ID" value="MBA2227118.1"/>
    <property type="molecule type" value="Genomic_DNA"/>
</dbReference>